<proteinExistence type="predicted"/>
<evidence type="ECO:0008006" key="3">
    <source>
        <dbReference type="Google" id="ProtNLM"/>
    </source>
</evidence>
<dbReference type="Proteomes" id="UP001642484">
    <property type="component" value="Unassembled WGS sequence"/>
</dbReference>
<comment type="caution">
    <text evidence="1">The sequence shown here is derived from an EMBL/GenBank/DDBJ whole genome shotgun (WGS) entry which is preliminary data.</text>
</comment>
<organism evidence="1 2">
    <name type="scientific">Durusdinium trenchii</name>
    <dbReference type="NCBI Taxonomy" id="1381693"/>
    <lineage>
        <taxon>Eukaryota</taxon>
        <taxon>Sar</taxon>
        <taxon>Alveolata</taxon>
        <taxon>Dinophyceae</taxon>
        <taxon>Suessiales</taxon>
        <taxon>Symbiodiniaceae</taxon>
        <taxon>Durusdinium</taxon>
    </lineage>
</organism>
<gene>
    <name evidence="1" type="ORF">CCMP2556_LOCUS14925</name>
</gene>
<reference evidence="1 2" key="1">
    <citation type="submission" date="2024-02" db="EMBL/GenBank/DDBJ databases">
        <authorList>
            <person name="Chen Y."/>
            <person name="Shah S."/>
            <person name="Dougan E. K."/>
            <person name="Thang M."/>
            <person name="Chan C."/>
        </authorList>
    </citation>
    <scope>NUCLEOTIDE SEQUENCE [LARGE SCALE GENOMIC DNA]</scope>
</reference>
<name>A0ABP0K956_9DINO</name>
<sequence length="607" mass="66290">MPDEKTNVITLNGTEVGTLATLNSKSFTSISNAAQLLPASFGAKCVSAFFTFIAKMAPRKMNNLLAGYVTAADVGITTWAGYNARWKFLVVTPEFDDSSTEPFQNGLLVPPPISDQAVSFLRNQTSITTGDGSALSDSQFMRGLVGFLVARTHYIRRMGLDALTSKRELMKSCFQLGADSTAPAGHYTESLAVVCALTSTAVSKLGPEQDGLRKWLHYHCAWINAAVIAGLASSSETDLAAMQESCKKNEDTLLEVSRMMGLSTKALIFDKIDRILDLMSKESLEDCELRDIADRAVRFRKVAGLSRDSAQSQLRLPWLARTCSTVADVSDNYLYFIDAAEYNANYGEFCAQKAGGDVTITSMDVLGGASARMRLRLHPVHRQEESEVLQNCASRHVQDLERCLARLARQKLEADAAEEEIQISGTSILLLQKGQLVLRIPLLLADVAYRAFETHHGRSSFLLGVLPRSRSPEGYGNAWIFLVGPCSDTEFHHHLWQLGRHGVLRRDVDQALSVSEKVLGAGGCGKVFLAKCRNATSASPEGETASAVKELLPKGKSLECTVRTEIEYLAAAQGHPNVAVLQGVFHQLSDQMDRIFQVPGAFEAEDE</sequence>
<dbReference type="Gene3D" id="3.30.200.20">
    <property type="entry name" value="Phosphorylase Kinase, domain 1"/>
    <property type="match status" value="1"/>
</dbReference>
<dbReference type="EMBL" id="CAXAMN010007768">
    <property type="protein sequence ID" value="CAK9022657.1"/>
    <property type="molecule type" value="Genomic_DNA"/>
</dbReference>
<evidence type="ECO:0000313" key="2">
    <source>
        <dbReference type="Proteomes" id="UP001642484"/>
    </source>
</evidence>
<protein>
    <recommendedName>
        <fullName evidence="3">Protein kinase domain-containing protein</fullName>
    </recommendedName>
</protein>
<dbReference type="SUPFAM" id="SSF56112">
    <property type="entry name" value="Protein kinase-like (PK-like)"/>
    <property type="match status" value="1"/>
</dbReference>
<evidence type="ECO:0000313" key="1">
    <source>
        <dbReference type="EMBL" id="CAK9022657.1"/>
    </source>
</evidence>
<accession>A0ABP0K956</accession>
<feature type="non-terminal residue" evidence="1">
    <location>
        <position position="607"/>
    </location>
</feature>
<dbReference type="InterPro" id="IPR011009">
    <property type="entry name" value="Kinase-like_dom_sf"/>
</dbReference>
<keyword evidence="2" id="KW-1185">Reference proteome</keyword>